<keyword evidence="2" id="KW-1185">Reference proteome</keyword>
<sequence>MNTTTVDLTRSRKTIASLVGRTAVVETGEGRMVGTLERHPARARRWPCAWPTAVGPRPARASRSWRTDVPKGTALRNVRIPDEVWEPAKVAAAENGETVSDVVRRALVEYVTPPPPRERQPAR</sequence>
<name>A0ABQ6I8W3_9MICO</name>
<evidence type="ECO:0000313" key="1">
    <source>
        <dbReference type="EMBL" id="GMA26175.1"/>
    </source>
</evidence>
<comment type="caution">
    <text evidence="1">The sequence shown here is derived from an EMBL/GenBank/DDBJ whole genome shotgun (WGS) entry which is preliminary data.</text>
</comment>
<dbReference type="Proteomes" id="UP001157091">
    <property type="component" value="Unassembled WGS sequence"/>
</dbReference>
<evidence type="ECO:0008006" key="3">
    <source>
        <dbReference type="Google" id="ProtNLM"/>
    </source>
</evidence>
<reference evidence="2" key="1">
    <citation type="journal article" date="2019" name="Int. J. Syst. Evol. Microbiol.">
        <title>The Global Catalogue of Microorganisms (GCM) 10K type strain sequencing project: providing services to taxonomists for standard genome sequencing and annotation.</title>
        <authorList>
            <consortium name="The Broad Institute Genomics Platform"/>
            <consortium name="The Broad Institute Genome Sequencing Center for Infectious Disease"/>
            <person name="Wu L."/>
            <person name="Ma J."/>
        </authorList>
    </citation>
    <scope>NUCLEOTIDE SEQUENCE [LARGE SCALE GENOMIC DNA]</scope>
    <source>
        <strain evidence="2">NBRC 106348</strain>
    </source>
</reference>
<evidence type="ECO:0000313" key="2">
    <source>
        <dbReference type="Proteomes" id="UP001157091"/>
    </source>
</evidence>
<accession>A0ABQ6I8W3</accession>
<dbReference type="SUPFAM" id="SSF47598">
    <property type="entry name" value="Ribbon-helix-helix"/>
    <property type="match status" value="1"/>
</dbReference>
<dbReference type="InterPro" id="IPR010985">
    <property type="entry name" value="Ribbon_hlx_hlx"/>
</dbReference>
<protein>
    <recommendedName>
        <fullName evidence="3">Ribbon-helix-helix protein CopG domain-containing protein</fullName>
    </recommendedName>
</protein>
<gene>
    <name evidence="1" type="ORF">GCM10025864_39340</name>
</gene>
<proteinExistence type="predicted"/>
<dbReference type="EMBL" id="BSUK01000001">
    <property type="protein sequence ID" value="GMA26175.1"/>
    <property type="molecule type" value="Genomic_DNA"/>
</dbReference>
<organism evidence="1 2">
    <name type="scientific">Luteimicrobium album</name>
    <dbReference type="NCBI Taxonomy" id="1054550"/>
    <lineage>
        <taxon>Bacteria</taxon>
        <taxon>Bacillati</taxon>
        <taxon>Actinomycetota</taxon>
        <taxon>Actinomycetes</taxon>
        <taxon>Micrococcales</taxon>
        <taxon>Luteimicrobium</taxon>
    </lineage>
</organism>